<keyword evidence="3" id="KW-1185">Reference proteome</keyword>
<protein>
    <submittedName>
        <fullName evidence="2">Uncharacterized protein</fullName>
    </submittedName>
</protein>
<dbReference type="Proteomes" id="UP000253664">
    <property type="component" value="Unassembled WGS sequence"/>
</dbReference>
<evidence type="ECO:0000256" key="1">
    <source>
        <dbReference type="SAM" id="MobiDB-lite"/>
    </source>
</evidence>
<dbReference type="OrthoDB" id="4930850at2759"/>
<feature type="region of interest" description="Disordered" evidence="1">
    <location>
        <begin position="367"/>
        <end position="388"/>
    </location>
</feature>
<dbReference type="AlphaFoldDB" id="A0A367KZA0"/>
<gene>
    <name evidence="2" type="ORF">L249_8339</name>
</gene>
<accession>A0A367KZA0</accession>
<evidence type="ECO:0000313" key="2">
    <source>
        <dbReference type="EMBL" id="RCI07500.1"/>
    </source>
</evidence>
<reference evidence="2 3" key="1">
    <citation type="journal article" date="2015" name="BMC Genomics">
        <title>Insights from the genome of Ophiocordyceps polyrhachis-furcata to pathogenicity and host specificity in insect fungi.</title>
        <authorList>
            <person name="Wichadakul D."/>
            <person name="Kobmoo N."/>
            <person name="Ingsriswang S."/>
            <person name="Tangphatsornruang S."/>
            <person name="Chantasingh D."/>
            <person name="Luangsa-ard J.J."/>
            <person name="Eurwilaichitr L."/>
        </authorList>
    </citation>
    <scope>NUCLEOTIDE SEQUENCE [LARGE SCALE GENOMIC DNA]</scope>
    <source>
        <strain evidence="2 3">BCC 54312</strain>
    </source>
</reference>
<sequence length="388" mass="41901">MRHKGTAATGSRVRQAAAAGVAPHFFQQGSKRVINHACSTFFSGTLRGLLVPPKNTEGATRCRAFINQLLLWIVVFLQSRSPPAQHYHHYSSTPSSARVFRDTISYNGKFIRKFLLCSELIRADDGMVFMEAAGSFSSSTEKTQREGICDTAGRRYVWHGTARRGGGGRHVGVGREVGVGRHEGVRGDGGDRDGVPHKQAWHGTEADRAEPCMQQQVWHGTAGGPGGASRVHAAAAGVATSSHVWDGTEVWLLLGTARRCERGTAATGSRVRQAAAAGQVWHGTARQADRAERQACMQQVWHGTAQHGSHKVTLMQQSRMLPPSVELLRDDGSPPKKYGGSYEVHQSTSPLLSSGFVVSLHTLNSNHRFDTKHGGFTSSPGGGDKGRR</sequence>
<organism evidence="2 3">
    <name type="scientific">Ophiocordyceps polyrhachis-furcata BCC 54312</name>
    <dbReference type="NCBI Taxonomy" id="1330021"/>
    <lineage>
        <taxon>Eukaryota</taxon>
        <taxon>Fungi</taxon>
        <taxon>Dikarya</taxon>
        <taxon>Ascomycota</taxon>
        <taxon>Pezizomycotina</taxon>
        <taxon>Sordariomycetes</taxon>
        <taxon>Hypocreomycetidae</taxon>
        <taxon>Hypocreales</taxon>
        <taxon>Ophiocordycipitaceae</taxon>
        <taxon>Ophiocordyceps</taxon>
    </lineage>
</organism>
<dbReference type="EMBL" id="LKCN02000027">
    <property type="protein sequence ID" value="RCI07500.1"/>
    <property type="molecule type" value="Genomic_DNA"/>
</dbReference>
<proteinExistence type="predicted"/>
<comment type="caution">
    <text evidence="2">The sequence shown here is derived from an EMBL/GenBank/DDBJ whole genome shotgun (WGS) entry which is preliminary data.</text>
</comment>
<name>A0A367KZA0_9HYPO</name>
<evidence type="ECO:0000313" key="3">
    <source>
        <dbReference type="Proteomes" id="UP000253664"/>
    </source>
</evidence>